<dbReference type="SUPFAM" id="SSF46785">
    <property type="entry name" value="Winged helix' DNA-binding domain"/>
    <property type="match status" value="1"/>
</dbReference>
<evidence type="ECO:0000256" key="3">
    <source>
        <dbReference type="ARBA" id="ARBA00022629"/>
    </source>
</evidence>
<proteinExistence type="inferred from homology"/>
<dbReference type="Pfam" id="PF00480">
    <property type="entry name" value="ROK"/>
    <property type="match status" value="1"/>
</dbReference>
<dbReference type="Proteomes" id="UP000037392">
    <property type="component" value="Unassembled WGS sequence"/>
</dbReference>
<keyword evidence="3" id="KW-0859">Xylose metabolism</keyword>
<dbReference type="Pfam" id="PF09012">
    <property type="entry name" value="FeoC"/>
    <property type="match status" value="1"/>
</dbReference>
<keyword evidence="3" id="KW-0119">Carbohydrate metabolism</keyword>
<comment type="caution">
    <text evidence="5">The sequence shown here is derived from an EMBL/GenBank/DDBJ whole genome shotgun (WGS) entry which is preliminary data.</text>
</comment>
<evidence type="ECO:0000259" key="4">
    <source>
        <dbReference type="Pfam" id="PF09012"/>
    </source>
</evidence>
<gene>
    <name evidence="5" type="ORF">HMPREF9470_04384</name>
</gene>
<comment type="similarity">
    <text evidence="2">Belongs to the ROK (NagC/XylR) family.</text>
</comment>
<reference evidence="5 6" key="1">
    <citation type="submission" date="2011-04" db="EMBL/GenBank/DDBJ databases">
        <title>The Genome Sequence of Clostridium citroniae WAL-19142.</title>
        <authorList>
            <consortium name="The Broad Institute Genome Sequencing Platform"/>
            <person name="Earl A."/>
            <person name="Ward D."/>
            <person name="Feldgarden M."/>
            <person name="Gevers D."/>
            <person name="Warren Y.A."/>
            <person name="Tyrrell K.L."/>
            <person name="Citron D.M."/>
            <person name="Goldstein E.J."/>
            <person name="Daigneault M."/>
            <person name="Allen-Vercoe E."/>
            <person name="Young S.K."/>
            <person name="Zeng Q."/>
            <person name="Gargeya S."/>
            <person name="Fitzgerald M."/>
            <person name="Haas B."/>
            <person name="Abouelleil A."/>
            <person name="Alvarado L."/>
            <person name="Arachchi H.M."/>
            <person name="Berlin A."/>
            <person name="Brown A."/>
            <person name="Chapman S.B."/>
            <person name="Chen Z."/>
            <person name="Dunbar C."/>
            <person name="Freedman E."/>
            <person name="Gearin G."/>
            <person name="Gellesch M."/>
            <person name="Goldberg J."/>
            <person name="Griggs A."/>
            <person name="Gujja S."/>
            <person name="Heilman E.R."/>
            <person name="Heiman D."/>
            <person name="Howarth C."/>
            <person name="Larson L."/>
            <person name="Lui A."/>
            <person name="MacDonald P.J."/>
            <person name="Mehta T."/>
            <person name="Montmayeur A."/>
            <person name="Murphy C."/>
            <person name="Neiman D."/>
            <person name="Pearson M."/>
            <person name="Priest M."/>
            <person name="Roberts A."/>
            <person name="Saif S."/>
            <person name="Shea T."/>
            <person name="Shenoy N."/>
            <person name="Sisk P."/>
            <person name="Stolte C."/>
            <person name="Sykes S."/>
            <person name="White J."/>
            <person name="Yandava C."/>
            <person name="Wortman J."/>
            <person name="Nusbaum C."/>
            <person name="Birren B."/>
        </authorList>
    </citation>
    <scope>NUCLEOTIDE SEQUENCE [LARGE SCALE GENOMIC DNA]</scope>
    <source>
        <strain evidence="5 6">WAL-19142</strain>
    </source>
</reference>
<dbReference type="SUPFAM" id="SSF53067">
    <property type="entry name" value="Actin-like ATPase domain"/>
    <property type="match status" value="1"/>
</dbReference>
<dbReference type="EMBL" id="ADLK01000031">
    <property type="protein sequence ID" value="KMW16330.1"/>
    <property type="molecule type" value="Genomic_DNA"/>
</dbReference>
<dbReference type="InterPro" id="IPR043129">
    <property type="entry name" value="ATPase_NBD"/>
</dbReference>
<name>A0A0J9EL52_9FIRM</name>
<comment type="function">
    <text evidence="1">Transcriptional repressor of xylose-utilizing enzymes.</text>
</comment>
<evidence type="ECO:0000313" key="5">
    <source>
        <dbReference type="EMBL" id="KMW16330.1"/>
    </source>
</evidence>
<dbReference type="GO" id="GO:0042732">
    <property type="term" value="P:D-xylose metabolic process"/>
    <property type="evidence" value="ECO:0007669"/>
    <property type="project" value="UniProtKB-KW"/>
</dbReference>
<dbReference type="PANTHER" id="PTHR18964:SF149">
    <property type="entry name" value="BIFUNCTIONAL UDP-N-ACETYLGLUCOSAMINE 2-EPIMERASE_N-ACETYLMANNOSAMINE KINASE"/>
    <property type="match status" value="1"/>
</dbReference>
<evidence type="ECO:0000256" key="1">
    <source>
        <dbReference type="ARBA" id="ARBA00002486"/>
    </source>
</evidence>
<dbReference type="GeneID" id="93165966"/>
<dbReference type="InterPro" id="IPR036388">
    <property type="entry name" value="WH-like_DNA-bd_sf"/>
</dbReference>
<dbReference type="Gene3D" id="1.10.10.10">
    <property type="entry name" value="Winged helix-like DNA-binding domain superfamily/Winged helix DNA-binding domain"/>
    <property type="match status" value="1"/>
</dbReference>
<dbReference type="InterPro" id="IPR036390">
    <property type="entry name" value="WH_DNA-bd_sf"/>
</dbReference>
<dbReference type="OrthoDB" id="6501901at2"/>
<dbReference type="PATRIC" id="fig|742734.4.peg.4698"/>
<protein>
    <recommendedName>
        <fullName evidence="4">Transcriptional regulator HTH-type FeoC domain-containing protein</fullName>
    </recommendedName>
</protein>
<dbReference type="PANTHER" id="PTHR18964">
    <property type="entry name" value="ROK (REPRESSOR, ORF, KINASE) FAMILY"/>
    <property type="match status" value="1"/>
</dbReference>
<evidence type="ECO:0000256" key="2">
    <source>
        <dbReference type="ARBA" id="ARBA00006479"/>
    </source>
</evidence>
<dbReference type="InterPro" id="IPR015102">
    <property type="entry name" value="Tscrpt_reg_HTH_FeoC"/>
</dbReference>
<sequence length="324" mass="36446">MAEESVSIKQINLDRIRAFMDQEGSVSKSQISRRLGLSFPTVTRLVDELCSAGELLEQGTGTSTGGRCACFYELDPRFHLYLLIQIEDGRVCWNVKDMREETVDHGEFCFKSFSLERLDSLIRDAIQRHRRLSAVSIGIAALVSHGIVEESTVFDCLKGMNLPEHLKDVTCLPVVFENDMNYLTMGCWTGKQASVNSLITLFLNKCGMGGGMIIDNRLWTGASGFCTEPCFLPFMDRYWEGLDRQPTVTDVTELYTRLIQVYACTVNPSMVVLYHNPLLEGRLDDIRSRCAACLPAKALPSIELSKDYQKDYERGLFAMARSVS</sequence>
<feature type="domain" description="Transcriptional regulator HTH-type FeoC" evidence="4">
    <location>
        <begin position="13"/>
        <end position="70"/>
    </location>
</feature>
<dbReference type="CDD" id="cd23763">
    <property type="entry name" value="ASKHA_ATPase_ROK"/>
    <property type="match status" value="1"/>
</dbReference>
<evidence type="ECO:0000313" key="6">
    <source>
        <dbReference type="Proteomes" id="UP000037392"/>
    </source>
</evidence>
<accession>A0A0J9EL52</accession>
<dbReference type="AlphaFoldDB" id="A0A0J9EL52"/>
<dbReference type="Gene3D" id="3.30.420.40">
    <property type="match status" value="2"/>
</dbReference>
<dbReference type="RefSeq" id="WP_048930707.1">
    <property type="nucleotide sequence ID" value="NZ_KQ235882.1"/>
</dbReference>
<dbReference type="InterPro" id="IPR000600">
    <property type="entry name" value="ROK"/>
</dbReference>
<organism evidence="5 6">
    <name type="scientific">[Clostridium] citroniae WAL-19142</name>
    <dbReference type="NCBI Taxonomy" id="742734"/>
    <lineage>
        <taxon>Bacteria</taxon>
        <taxon>Bacillati</taxon>
        <taxon>Bacillota</taxon>
        <taxon>Clostridia</taxon>
        <taxon>Lachnospirales</taxon>
        <taxon>Lachnospiraceae</taxon>
        <taxon>Enterocloster</taxon>
    </lineage>
</organism>